<evidence type="ECO:0000313" key="1">
    <source>
        <dbReference type="EMBL" id="OLR56640.1"/>
    </source>
</evidence>
<dbReference type="SUPFAM" id="SSF46689">
    <property type="entry name" value="Homeodomain-like"/>
    <property type="match status" value="1"/>
</dbReference>
<dbReference type="OrthoDB" id="9810250at2"/>
<evidence type="ECO:0000313" key="2">
    <source>
        <dbReference type="Proteomes" id="UP000187404"/>
    </source>
</evidence>
<dbReference type="AlphaFoldDB" id="A0A1Q9JK95"/>
<accession>A0A1Q9JK95</accession>
<organism evidence="1 2">
    <name type="scientific">Hornefia porci</name>
    <dbReference type="NCBI Taxonomy" id="2652292"/>
    <lineage>
        <taxon>Bacteria</taxon>
        <taxon>Bacillati</taxon>
        <taxon>Bacillota</taxon>
        <taxon>Clostridia</taxon>
        <taxon>Peptostreptococcales</taxon>
        <taxon>Anaerovoracaceae</taxon>
        <taxon>Hornefia</taxon>
    </lineage>
</organism>
<comment type="caution">
    <text evidence="1">The sequence shown here is derived from an EMBL/GenBank/DDBJ whole genome shotgun (WGS) entry which is preliminary data.</text>
</comment>
<dbReference type="Proteomes" id="UP000187404">
    <property type="component" value="Unassembled WGS sequence"/>
</dbReference>
<dbReference type="STRING" id="1261640.BHK98_11510"/>
<protein>
    <recommendedName>
        <fullName evidence="3">TetR family transcriptional regulator</fullName>
    </recommendedName>
</protein>
<evidence type="ECO:0008006" key="3">
    <source>
        <dbReference type="Google" id="ProtNLM"/>
    </source>
</evidence>
<reference evidence="1 2" key="1">
    <citation type="journal article" date="2016" name="Appl. Environ. Microbiol.">
        <title>Function and Phylogeny of Bacterial Butyryl Coenzyme A:Acetate Transferases and Their Diversity in the Proximal Colon of Swine.</title>
        <authorList>
            <person name="Trachsel J."/>
            <person name="Bayles D.O."/>
            <person name="Looft T."/>
            <person name="Levine U.Y."/>
            <person name="Allen H.K."/>
        </authorList>
    </citation>
    <scope>NUCLEOTIDE SEQUENCE [LARGE SCALE GENOMIC DNA]</scope>
    <source>
        <strain evidence="1 2">68-3-10</strain>
    </source>
</reference>
<dbReference type="Gene3D" id="1.10.357.10">
    <property type="entry name" value="Tetracycline Repressor, domain 2"/>
    <property type="match status" value="1"/>
</dbReference>
<sequence length="195" mass="23053">MKLDQMNHNRNFTRRLLNDCTEALIDLLQKKSLEEITVGELCAKANYPRSTFYNYFEDIYVLMDYCWESITESMQITDFQSIRHDERTLVLFSRVYDYIDSHRDSIEKLLKHNVTDGAMLQSLDRYIRKLVYRMVTECPLSYKFPLPNDFVARHYSNTVQMILSACLLDDQISKAEAASYIDYLLGTLEKENTHE</sequence>
<dbReference type="EMBL" id="MJIE01000001">
    <property type="protein sequence ID" value="OLR56640.1"/>
    <property type="molecule type" value="Genomic_DNA"/>
</dbReference>
<dbReference type="InterPro" id="IPR009057">
    <property type="entry name" value="Homeodomain-like_sf"/>
</dbReference>
<keyword evidence="2" id="KW-1185">Reference proteome</keyword>
<dbReference type="RefSeq" id="WP_075714413.1">
    <property type="nucleotide sequence ID" value="NZ_MJIE01000001.1"/>
</dbReference>
<name>A0A1Q9JK95_9FIRM</name>
<proteinExistence type="predicted"/>
<gene>
    <name evidence="1" type="ORF">BHK98_11510</name>
</gene>